<sequence>MSTHVALTDLISQPFNSGVHLTTTAVLSAPRVSTTIPSRKTPAATQSLRDKWGQGSFGQYVPVTTDNSPSISGFNYQCVDFADNHSSLPENHHLVQDNPPIIPTTDYGRELATSVIGYRARLRSYYANFVRKSINIRPYGDNRQPVYARWHLLMTTTNSGQFGSRHTVIVW</sequence>
<name>A0A9D4LX93_DREPO</name>
<keyword evidence="2" id="KW-1185">Reference proteome</keyword>
<accession>A0A9D4LX93</accession>
<proteinExistence type="predicted"/>
<organism evidence="1 2">
    <name type="scientific">Dreissena polymorpha</name>
    <name type="common">Zebra mussel</name>
    <name type="synonym">Mytilus polymorpha</name>
    <dbReference type="NCBI Taxonomy" id="45954"/>
    <lineage>
        <taxon>Eukaryota</taxon>
        <taxon>Metazoa</taxon>
        <taxon>Spiralia</taxon>
        <taxon>Lophotrochozoa</taxon>
        <taxon>Mollusca</taxon>
        <taxon>Bivalvia</taxon>
        <taxon>Autobranchia</taxon>
        <taxon>Heteroconchia</taxon>
        <taxon>Euheterodonta</taxon>
        <taxon>Imparidentia</taxon>
        <taxon>Neoheterodontei</taxon>
        <taxon>Myida</taxon>
        <taxon>Dreissenoidea</taxon>
        <taxon>Dreissenidae</taxon>
        <taxon>Dreissena</taxon>
    </lineage>
</organism>
<dbReference type="Proteomes" id="UP000828390">
    <property type="component" value="Unassembled WGS sequence"/>
</dbReference>
<reference evidence="1" key="2">
    <citation type="submission" date="2020-11" db="EMBL/GenBank/DDBJ databases">
        <authorList>
            <person name="McCartney M.A."/>
            <person name="Auch B."/>
            <person name="Kono T."/>
            <person name="Mallez S."/>
            <person name="Becker A."/>
            <person name="Gohl D.M."/>
            <person name="Silverstein K.A.T."/>
            <person name="Koren S."/>
            <person name="Bechman K.B."/>
            <person name="Herman A."/>
            <person name="Abrahante J.E."/>
            <person name="Garbe J."/>
        </authorList>
    </citation>
    <scope>NUCLEOTIDE SEQUENCE</scope>
    <source>
        <strain evidence="1">Duluth1</strain>
        <tissue evidence="1">Whole animal</tissue>
    </source>
</reference>
<reference evidence="1" key="1">
    <citation type="journal article" date="2019" name="bioRxiv">
        <title>The Genome of the Zebra Mussel, Dreissena polymorpha: A Resource for Invasive Species Research.</title>
        <authorList>
            <person name="McCartney M.A."/>
            <person name="Auch B."/>
            <person name="Kono T."/>
            <person name="Mallez S."/>
            <person name="Zhang Y."/>
            <person name="Obille A."/>
            <person name="Becker A."/>
            <person name="Abrahante J.E."/>
            <person name="Garbe J."/>
            <person name="Badalamenti J.P."/>
            <person name="Herman A."/>
            <person name="Mangelson H."/>
            <person name="Liachko I."/>
            <person name="Sullivan S."/>
            <person name="Sone E.D."/>
            <person name="Koren S."/>
            <person name="Silverstein K.A.T."/>
            <person name="Beckman K.B."/>
            <person name="Gohl D.M."/>
        </authorList>
    </citation>
    <scope>NUCLEOTIDE SEQUENCE</scope>
    <source>
        <strain evidence="1">Duluth1</strain>
        <tissue evidence="1">Whole animal</tissue>
    </source>
</reference>
<dbReference type="EMBL" id="JAIWYP010000002">
    <property type="protein sequence ID" value="KAH3865915.1"/>
    <property type="molecule type" value="Genomic_DNA"/>
</dbReference>
<protein>
    <submittedName>
        <fullName evidence="1">Uncharacterized protein</fullName>
    </submittedName>
</protein>
<evidence type="ECO:0000313" key="2">
    <source>
        <dbReference type="Proteomes" id="UP000828390"/>
    </source>
</evidence>
<evidence type="ECO:0000313" key="1">
    <source>
        <dbReference type="EMBL" id="KAH3865915.1"/>
    </source>
</evidence>
<comment type="caution">
    <text evidence="1">The sequence shown here is derived from an EMBL/GenBank/DDBJ whole genome shotgun (WGS) entry which is preliminary data.</text>
</comment>
<gene>
    <name evidence="1" type="ORF">DPMN_028962</name>
</gene>
<dbReference type="AlphaFoldDB" id="A0A9D4LX93"/>